<accession>A0A371IF19</accession>
<dbReference type="OrthoDB" id="1713704at2759"/>
<feature type="non-terminal residue" evidence="1">
    <location>
        <position position="1"/>
    </location>
</feature>
<dbReference type="SUPFAM" id="SSF53098">
    <property type="entry name" value="Ribonuclease H-like"/>
    <property type="match status" value="1"/>
</dbReference>
<dbReference type="Proteomes" id="UP000257109">
    <property type="component" value="Unassembled WGS sequence"/>
</dbReference>
<dbReference type="Gene3D" id="3.30.420.10">
    <property type="entry name" value="Ribonuclease H-like superfamily/Ribonuclease H"/>
    <property type="match status" value="2"/>
</dbReference>
<dbReference type="InterPro" id="IPR012337">
    <property type="entry name" value="RNaseH-like_sf"/>
</dbReference>
<dbReference type="InterPro" id="IPR036397">
    <property type="entry name" value="RNaseH_sf"/>
</dbReference>
<dbReference type="PANTHER" id="PTHR47266">
    <property type="entry name" value="ENDONUCLEASE-RELATED"/>
    <property type="match status" value="1"/>
</dbReference>
<protein>
    <submittedName>
        <fullName evidence="1">Pol polyprotein</fullName>
    </submittedName>
</protein>
<sequence>MGPFPISNGNAYILLAIDYVSRWVEGKATKTNNAKVVVDFVKSNIFCKFGVSKAIISDQGMHQITTAYHPNTNGQVEVFNREIRKLLQKMVSPSRNDWS</sequence>
<dbReference type="InterPro" id="IPR052160">
    <property type="entry name" value="Gypsy_RT_Integrase-like"/>
</dbReference>
<name>A0A371IF19_MUCPR</name>
<evidence type="ECO:0000313" key="1">
    <source>
        <dbReference type="EMBL" id="RDY13652.1"/>
    </source>
</evidence>
<organism evidence="1 2">
    <name type="scientific">Mucuna pruriens</name>
    <name type="common">Velvet bean</name>
    <name type="synonym">Dolichos pruriens</name>
    <dbReference type="NCBI Taxonomy" id="157652"/>
    <lineage>
        <taxon>Eukaryota</taxon>
        <taxon>Viridiplantae</taxon>
        <taxon>Streptophyta</taxon>
        <taxon>Embryophyta</taxon>
        <taxon>Tracheophyta</taxon>
        <taxon>Spermatophyta</taxon>
        <taxon>Magnoliopsida</taxon>
        <taxon>eudicotyledons</taxon>
        <taxon>Gunneridae</taxon>
        <taxon>Pentapetalae</taxon>
        <taxon>rosids</taxon>
        <taxon>fabids</taxon>
        <taxon>Fabales</taxon>
        <taxon>Fabaceae</taxon>
        <taxon>Papilionoideae</taxon>
        <taxon>50 kb inversion clade</taxon>
        <taxon>NPAAA clade</taxon>
        <taxon>indigoferoid/millettioid clade</taxon>
        <taxon>Phaseoleae</taxon>
        <taxon>Mucuna</taxon>
    </lineage>
</organism>
<comment type="caution">
    <text evidence="1">The sequence shown here is derived from an EMBL/GenBank/DDBJ whole genome shotgun (WGS) entry which is preliminary data.</text>
</comment>
<dbReference type="GO" id="GO:0003676">
    <property type="term" value="F:nucleic acid binding"/>
    <property type="evidence" value="ECO:0007669"/>
    <property type="project" value="InterPro"/>
</dbReference>
<gene>
    <name evidence="1" type="primary">pol</name>
    <name evidence="1" type="ORF">CR513_01412</name>
</gene>
<keyword evidence="2" id="KW-1185">Reference proteome</keyword>
<dbReference type="AlphaFoldDB" id="A0A371IF19"/>
<evidence type="ECO:0000313" key="2">
    <source>
        <dbReference type="Proteomes" id="UP000257109"/>
    </source>
</evidence>
<proteinExistence type="predicted"/>
<reference evidence="1" key="1">
    <citation type="submission" date="2018-05" db="EMBL/GenBank/DDBJ databases">
        <title>Draft genome of Mucuna pruriens seed.</title>
        <authorList>
            <person name="Nnadi N.E."/>
            <person name="Vos R."/>
            <person name="Hasami M.H."/>
            <person name="Devisetty U.K."/>
            <person name="Aguiy J.C."/>
        </authorList>
    </citation>
    <scope>NUCLEOTIDE SEQUENCE [LARGE SCALE GENOMIC DNA]</scope>
    <source>
        <strain evidence="1">JCA_2017</strain>
    </source>
</reference>
<dbReference type="EMBL" id="QJKJ01000238">
    <property type="protein sequence ID" value="RDY13652.1"/>
    <property type="molecule type" value="Genomic_DNA"/>
</dbReference>